<accession>A0ABR6KXI4</accession>
<dbReference type="Proteomes" id="UP000539538">
    <property type="component" value="Unassembled WGS sequence"/>
</dbReference>
<sequence length="821" mass="90237">MKGNAGHLRKVLGRDPTPGELYLAHQQGAGGAAKLLANPDAKASSVVGADAVRLNGGRAGMTAGQFARLWINKAENGYVLPSEPDQISPGVTLTGGTYRPSGRDTIFGRAYDEAGTRTYVQMLETEMRSTSSQLFDRYKDDPVKLAEAFNDLKGAIAKDHVFPEIMSDYEIGFGNMAERYVGQARDNLAKKAEAQDRADFIERTGTLETEQKKRLADFDPSSPDAADAIAASQAAIDDHYDSAVTRGVLDPDDAARAKIASRREAALGFYGKQADTLDADGVAAMRKEMAADFAAGQVEGMDGDGWQTLDLDLQKLETFKRNEAERTTGSYRKRGDQLAERIAAGYDLDPAELSKFMLDAGRTPEGKTAMQESLAKITAARAIRGLPVPDGEAYVAKLRTEIGRNPTDEQISVLNYAEKSIAARKKAIEVDPLGEANRDGTISLTPIDATSDDALAATLTQRREQAQRAAAHHGIAVPSLYRPEEKKLLTADMASLDPKRYGNAMKQLDFIATSGGFAEVAAQFGNDGIEKLQDWQGRLRYSTPEEVQSWLKDRANPKWQENIKPLVSKGETEARKRTFEQIVADLDANWIFDTEAPIDADTRRMLVTDFVGLAGQRYAVTGDAGTAREQAIEQMRRIWGTTSVNGSRGGRLMAYPPEQYYPTVGADKAWLAEEWREFTSSRNLDVANTALVPDGKTKTAADSGQAPGYLIAVTDPETGLDELLSDEKGRPLRYFFDPLAAQKQAMERAAVARKTQHDPWIVINEGTTIGPFYPPWRPATPADMQMRAERVREILDETEQRHEEHRRVREQLRQNGLPGER</sequence>
<protein>
    <submittedName>
        <fullName evidence="2">Uncharacterized protein</fullName>
    </submittedName>
</protein>
<evidence type="ECO:0000256" key="1">
    <source>
        <dbReference type="SAM" id="MobiDB-lite"/>
    </source>
</evidence>
<feature type="compositionally biased region" description="Basic and acidic residues" evidence="1">
    <location>
        <begin position="795"/>
        <end position="812"/>
    </location>
</feature>
<dbReference type="Gene3D" id="1.10.530.10">
    <property type="match status" value="1"/>
</dbReference>
<name>A0ABR6KXI4_9HYPH</name>
<evidence type="ECO:0000313" key="2">
    <source>
        <dbReference type="EMBL" id="MBB4649238.1"/>
    </source>
</evidence>
<feature type="region of interest" description="Disordered" evidence="1">
    <location>
        <begin position="795"/>
        <end position="821"/>
    </location>
</feature>
<gene>
    <name evidence="2" type="ORF">GGQ99_000960</name>
</gene>
<keyword evidence="3" id="KW-1185">Reference proteome</keyword>
<comment type="caution">
    <text evidence="2">The sequence shown here is derived from an EMBL/GenBank/DDBJ whole genome shotgun (WGS) entry which is preliminary data.</text>
</comment>
<reference evidence="2 3" key="1">
    <citation type="submission" date="2020-08" db="EMBL/GenBank/DDBJ databases">
        <title>Genomic Encyclopedia of Type Strains, Phase IV (KMG-IV): sequencing the most valuable type-strain genomes for metagenomic binning, comparative biology and taxonomic classification.</title>
        <authorList>
            <person name="Goeker M."/>
        </authorList>
    </citation>
    <scope>NUCLEOTIDE SEQUENCE [LARGE SCALE GENOMIC DNA]</scope>
    <source>
        <strain evidence="2 3">DSM 7050</strain>
    </source>
</reference>
<organism evidence="2 3">
    <name type="scientific">Aminobacter niigataensis</name>
    <dbReference type="NCBI Taxonomy" id="83265"/>
    <lineage>
        <taxon>Bacteria</taxon>
        <taxon>Pseudomonadati</taxon>
        <taxon>Pseudomonadota</taxon>
        <taxon>Alphaproteobacteria</taxon>
        <taxon>Hyphomicrobiales</taxon>
        <taxon>Phyllobacteriaceae</taxon>
        <taxon>Aminobacter</taxon>
    </lineage>
</organism>
<proteinExistence type="predicted"/>
<evidence type="ECO:0000313" key="3">
    <source>
        <dbReference type="Proteomes" id="UP000539538"/>
    </source>
</evidence>
<dbReference type="EMBL" id="JACHOT010000001">
    <property type="protein sequence ID" value="MBB4649238.1"/>
    <property type="molecule type" value="Genomic_DNA"/>
</dbReference>